<feature type="compositionally biased region" description="Low complexity" evidence="5">
    <location>
        <begin position="324"/>
        <end position="333"/>
    </location>
</feature>
<dbReference type="AlphaFoldDB" id="A0A3N1D5V7"/>
<keyword evidence="9" id="KW-1185">Reference proteome</keyword>
<feature type="domain" description="Protein kinase" evidence="7">
    <location>
        <begin position="15"/>
        <end position="266"/>
    </location>
</feature>
<evidence type="ECO:0000313" key="9">
    <source>
        <dbReference type="Proteomes" id="UP000272400"/>
    </source>
</evidence>
<dbReference type="PANTHER" id="PTHR43289:SF34">
    <property type="entry name" value="SERINE_THREONINE-PROTEIN KINASE YBDM-RELATED"/>
    <property type="match status" value="1"/>
</dbReference>
<comment type="caution">
    <text evidence="8">The sequence shown here is derived from an EMBL/GenBank/DDBJ whole genome shotgun (WGS) entry which is preliminary data.</text>
</comment>
<dbReference type="Pfam" id="PF00069">
    <property type="entry name" value="Pkinase"/>
    <property type="match status" value="1"/>
</dbReference>
<evidence type="ECO:0000256" key="6">
    <source>
        <dbReference type="SAM" id="Phobius"/>
    </source>
</evidence>
<keyword evidence="4" id="KW-0067">ATP-binding</keyword>
<feature type="compositionally biased region" description="Gly residues" evidence="5">
    <location>
        <begin position="354"/>
        <end position="364"/>
    </location>
</feature>
<dbReference type="Gene3D" id="1.10.510.10">
    <property type="entry name" value="Transferase(Phosphotransferase) domain 1"/>
    <property type="match status" value="1"/>
</dbReference>
<dbReference type="InterPro" id="IPR011009">
    <property type="entry name" value="Kinase-like_dom_sf"/>
</dbReference>
<dbReference type="PANTHER" id="PTHR43289">
    <property type="entry name" value="MITOGEN-ACTIVATED PROTEIN KINASE KINASE KINASE 20-RELATED"/>
    <property type="match status" value="1"/>
</dbReference>
<feature type="compositionally biased region" description="Basic and acidic residues" evidence="5">
    <location>
        <begin position="338"/>
        <end position="352"/>
    </location>
</feature>
<feature type="region of interest" description="Disordered" evidence="5">
    <location>
        <begin position="271"/>
        <end position="405"/>
    </location>
</feature>
<dbReference type="InterPro" id="IPR008271">
    <property type="entry name" value="Ser/Thr_kinase_AS"/>
</dbReference>
<feature type="transmembrane region" description="Helical" evidence="6">
    <location>
        <begin position="471"/>
        <end position="494"/>
    </location>
</feature>
<dbReference type="PROSITE" id="PS00108">
    <property type="entry name" value="PROTEIN_KINASE_ST"/>
    <property type="match status" value="1"/>
</dbReference>
<organism evidence="8 9">
    <name type="scientific">Actinocorallia herbida</name>
    <dbReference type="NCBI Taxonomy" id="58109"/>
    <lineage>
        <taxon>Bacteria</taxon>
        <taxon>Bacillati</taxon>
        <taxon>Actinomycetota</taxon>
        <taxon>Actinomycetes</taxon>
        <taxon>Streptosporangiales</taxon>
        <taxon>Thermomonosporaceae</taxon>
        <taxon>Actinocorallia</taxon>
    </lineage>
</organism>
<protein>
    <submittedName>
        <fullName evidence="8">Serine/threonine protein kinase</fullName>
    </submittedName>
</protein>
<dbReference type="CDD" id="cd14014">
    <property type="entry name" value="STKc_PknB_like"/>
    <property type="match status" value="1"/>
</dbReference>
<keyword evidence="3 8" id="KW-0418">Kinase</keyword>
<accession>A0A3N1D5V7</accession>
<evidence type="ECO:0000256" key="1">
    <source>
        <dbReference type="ARBA" id="ARBA00022679"/>
    </source>
</evidence>
<keyword evidence="8" id="KW-0723">Serine/threonine-protein kinase</keyword>
<reference evidence="8 9" key="1">
    <citation type="submission" date="2018-11" db="EMBL/GenBank/DDBJ databases">
        <title>Sequencing the genomes of 1000 actinobacteria strains.</title>
        <authorList>
            <person name="Klenk H.-P."/>
        </authorList>
    </citation>
    <scope>NUCLEOTIDE SEQUENCE [LARGE SCALE GENOMIC DNA]</scope>
    <source>
        <strain evidence="8 9">DSM 44254</strain>
    </source>
</reference>
<dbReference type="InterPro" id="IPR000719">
    <property type="entry name" value="Prot_kinase_dom"/>
</dbReference>
<keyword evidence="6" id="KW-1133">Transmembrane helix</keyword>
<dbReference type="EMBL" id="RJKE01000001">
    <property type="protein sequence ID" value="ROO88942.1"/>
    <property type="molecule type" value="Genomic_DNA"/>
</dbReference>
<dbReference type="PROSITE" id="PS50011">
    <property type="entry name" value="PROTEIN_KINASE_DOM"/>
    <property type="match status" value="1"/>
</dbReference>
<evidence type="ECO:0000256" key="3">
    <source>
        <dbReference type="ARBA" id="ARBA00022777"/>
    </source>
</evidence>
<dbReference type="SUPFAM" id="SSF56112">
    <property type="entry name" value="Protein kinase-like (PK-like)"/>
    <property type="match status" value="1"/>
</dbReference>
<keyword evidence="6" id="KW-0812">Transmembrane</keyword>
<dbReference type="Proteomes" id="UP000272400">
    <property type="component" value="Unassembled WGS sequence"/>
</dbReference>
<dbReference type="Gene3D" id="3.30.200.20">
    <property type="entry name" value="Phosphorylase Kinase, domain 1"/>
    <property type="match status" value="1"/>
</dbReference>
<feature type="transmembrane region" description="Helical" evidence="6">
    <location>
        <begin position="529"/>
        <end position="549"/>
    </location>
</feature>
<dbReference type="RefSeq" id="WP_211360058.1">
    <property type="nucleotide sequence ID" value="NZ_RJKE01000001.1"/>
</dbReference>
<dbReference type="GO" id="GO:0005524">
    <property type="term" value="F:ATP binding"/>
    <property type="evidence" value="ECO:0007669"/>
    <property type="project" value="UniProtKB-KW"/>
</dbReference>
<evidence type="ECO:0000256" key="2">
    <source>
        <dbReference type="ARBA" id="ARBA00022741"/>
    </source>
</evidence>
<dbReference type="GO" id="GO:0004674">
    <property type="term" value="F:protein serine/threonine kinase activity"/>
    <property type="evidence" value="ECO:0007669"/>
    <property type="project" value="UniProtKB-KW"/>
</dbReference>
<evidence type="ECO:0000259" key="7">
    <source>
        <dbReference type="PROSITE" id="PS50011"/>
    </source>
</evidence>
<keyword evidence="1" id="KW-0808">Transferase</keyword>
<feature type="transmembrane region" description="Helical" evidence="6">
    <location>
        <begin position="438"/>
        <end position="459"/>
    </location>
</feature>
<sequence length="557" mass="58690">MRALQPGDPERLGGHDLLGRLGEGGQGTVYLGRGPHGEVAVKLLHARLSDDPVARARFARELATLRRIAGFCTARVHAADLDGDRPYIVSEYVPGPSLRELVLAEGPRTEGALMRLAVGTATALAAIHGAGVVHRDFKPPNVLMAPDGPRVIDFGIARALDNAGMRTMTGQLVGTPAYMAPEQFAGSSVGPAADLFAWAHTVAFAATGRNAFGSGTLMSLIHAIRTAEPDLAGVPPELLPLLQACLAKDPTSRPTSQDLLWTLLTLVPPPRPYKSTSAPPPPDAHDVTHDYAHLPPPHPNHPRTAPNDGPDPRSAPTPPPQGPTGPEQGAPGPSGFQGHHEGPPHHAWDHHAGGRGVPGQGGRGFAPKEGAGEGVTAWEGAARPVGAVRRGRPPGRVSADDPTQDLGGRRVFVRRAQETPAQPEEEAGRAPLRRTWPLALGLLLVTAVSLLDMASLSVVAGGPVVETRQQWTLVLATAYTSLAVITLFGVAAAWRGYRSGVWTIIAVRLARAGTWILTLGQVPPHDLTLVLQTVSPVVVIVLLLAGLYLGRDDSRRR</sequence>
<keyword evidence="2" id="KW-0547">Nucleotide-binding</keyword>
<feature type="compositionally biased region" description="Pro residues" evidence="5">
    <location>
        <begin position="271"/>
        <end position="282"/>
    </location>
</feature>
<feature type="compositionally biased region" description="Pro residues" evidence="5">
    <location>
        <begin position="313"/>
        <end position="323"/>
    </location>
</feature>
<evidence type="ECO:0000256" key="4">
    <source>
        <dbReference type="ARBA" id="ARBA00022840"/>
    </source>
</evidence>
<gene>
    <name evidence="8" type="ORF">EDD29_6627</name>
</gene>
<evidence type="ECO:0000256" key="5">
    <source>
        <dbReference type="SAM" id="MobiDB-lite"/>
    </source>
</evidence>
<feature type="compositionally biased region" description="Basic and acidic residues" evidence="5">
    <location>
        <begin position="283"/>
        <end position="292"/>
    </location>
</feature>
<evidence type="ECO:0000313" key="8">
    <source>
        <dbReference type="EMBL" id="ROO88942.1"/>
    </source>
</evidence>
<keyword evidence="6" id="KW-0472">Membrane</keyword>
<proteinExistence type="predicted"/>
<name>A0A3N1D5V7_9ACTN</name>